<feature type="domain" description="T6SS Phospholipase effector Tle1-like catalytic" evidence="2">
    <location>
        <begin position="4"/>
        <end position="280"/>
    </location>
</feature>
<dbReference type="OrthoDB" id="3057168at2759"/>
<dbReference type="EMBL" id="LUGG01000032">
    <property type="protein sequence ID" value="OBZ66328.1"/>
    <property type="molecule type" value="Genomic_DNA"/>
</dbReference>
<evidence type="ECO:0000259" key="1">
    <source>
        <dbReference type="Pfam" id="PF09458"/>
    </source>
</evidence>
<dbReference type="Gene3D" id="2.60.40.2080">
    <property type="match status" value="1"/>
</dbReference>
<dbReference type="SMART" id="SM00696">
    <property type="entry name" value="DM9"/>
    <property type="match status" value="1"/>
</dbReference>
<name>A0A1C7LP73_GRIFR</name>
<dbReference type="InterPro" id="IPR037221">
    <property type="entry name" value="H-type_lectin_dom_sf"/>
</dbReference>
<dbReference type="InterPro" id="IPR019019">
    <property type="entry name" value="H-type_lectin_domain"/>
</dbReference>
<accession>A0A1C7LP73</accession>
<dbReference type="STRING" id="5627.A0A1C7LP73"/>
<sequence>MPSKRLFLFCDDPGEDAGTSPETLAGYGGGHGAPYVTNVLRLSRAIKPYSDDSKLQIVFYQSDVGSEANCGGEFVTKDSRLLEAQGMAFARKVREAYTFVAQNFELGDEIFLFGFSRGAYTARIVAEIIDKIGLLEIEMMGNFFTILKALVDGEQPDIPPRTRRTTIRGVDLSYSVCMYNVRLLYRCVGLWDTIGAVYNVINGVAIGDTTLPVCINVALHAVSLQENRKEFAPIRWTPPERGLNMNQVFKEVWFPGSHNDLGGSYARHELADIALFWMTGELLALSLCSIDTDFIKRSRQLIPDNWGTSQPHNAYNQTPFYLKKSGQCPKSFGQPERFREAMQETLETRLNDGPILYDSISHMSPIQPVEWVSSESVTTTQLEKCIRGDPGKVPMDWSGIWFGHGGREFDLPQYELLVAERSALQWMRVEGEFSPNKVADLLPVRGGNEPDGTTLFIVQGFYDNDVHIGRTKVGELGVIPICGKEVSLRVYNVLVLRSTLYSFHNTVDHYATCLGQWTVKPGGKNAQEVSITPEAPSPPRIVAGLNLIDLSNRYYRITSYVDNISTSQYTAHIDTWCTDSTLYNARISCLKLAAADPDFQCANCRCRTVRF</sequence>
<feature type="domain" description="H-type lectin" evidence="1">
    <location>
        <begin position="537"/>
        <end position="588"/>
    </location>
</feature>
<gene>
    <name evidence="3" type="ORF">A0H81_13789</name>
</gene>
<evidence type="ECO:0008006" key="5">
    <source>
        <dbReference type="Google" id="ProtNLM"/>
    </source>
</evidence>
<dbReference type="GO" id="GO:0030246">
    <property type="term" value="F:carbohydrate binding"/>
    <property type="evidence" value="ECO:0007669"/>
    <property type="project" value="InterPro"/>
</dbReference>
<dbReference type="Pfam" id="PF09458">
    <property type="entry name" value="H_lectin"/>
    <property type="match status" value="1"/>
</dbReference>
<dbReference type="Pfam" id="PF09994">
    <property type="entry name" value="T6SS_Tle1-like_cat"/>
    <property type="match status" value="1"/>
</dbReference>
<evidence type="ECO:0000313" key="3">
    <source>
        <dbReference type="EMBL" id="OBZ66328.1"/>
    </source>
</evidence>
<dbReference type="InterPro" id="IPR018712">
    <property type="entry name" value="Tle1-like_cat"/>
</dbReference>
<organism evidence="3 4">
    <name type="scientific">Grifola frondosa</name>
    <name type="common">Maitake</name>
    <name type="synonym">Polyporus frondosus</name>
    <dbReference type="NCBI Taxonomy" id="5627"/>
    <lineage>
        <taxon>Eukaryota</taxon>
        <taxon>Fungi</taxon>
        <taxon>Dikarya</taxon>
        <taxon>Basidiomycota</taxon>
        <taxon>Agaricomycotina</taxon>
        <taxon>Agaricomycetes</taxon>
        <taxon>Polyporales</taxon>
        <taxon>Grifolaceae</taxon>
        <taxon>Grifola</taxon>
    </lineage>
</organism>
<dbReference type="PANTHER" id="PTHR33840:SF1">
    <property type="entry name" value="TLE1 PHOSPHOLIPASE DOMAIN-CONTAINING PROTEIN"/>
    <property type="match status" value="1"/>
</dbReference>
<protein>
    <recommendedName>
        <fullName evidence="5">DUF2235 domain-containing protein</fullName>
    </recommendedName>
</protein>
<dbReference type="GO" id="GO:0007155">
    <property type="term" value="P:cell adhesion"/>
    <property type="evidence" value="ECO:0007669"/>
    <property type="project" value="InterPro"/>
</dbReference>
<proteinExistence type="predicted"/>
<comment type="caution">
    <text evidence="3">The sequence shown here is derived from an EMBL/GenBank/DDBJ whole genome shotgun (WGS) entry which is preliminary data.</text>
</comment>
<dbReference type="Pfam" id="PF11901">
    <property type="entry name" value="DM9"/>
    <property type="match status" value="1"/>
</dbReference>
<keyword evidence="4" id="KW-1185">Reference proteome</keyword>
<dbReference type="InterPro" id="IPR006616">
    <property type="entry name" value="DM9_repeat"/>
</dbReference>
<evidence type="ECO:0000313" key="4">
    <source>
        <dbReference type="Proteomes" id="UP000092993"/>
    </source>
</evidence>
<dbReference type="PANTHER" id="PTHR33840">
    <property type="match status" value="1"/>
</dbReference>
<dbReference type="AlphaFoldDB" id="A0A1C7LP73"/>
<dbReference type="Proteomes" id="UP000092993">
    <property type="component" value="Unassembled WGS sequence"/>
</dbReference>
<evidence type="ECO:0000259" key="2">
    <source>
        <dbReference type="Pfam" id="PF09994"/>
    </source>
</evidence>
<dbReference type="SUPFAM" id="SSF141086">
    <property type="entry name" value="Agglutinin HPA-like"/>
    <property type="match status" value="1"/>
</dbReference>
<reference evidence="3 4" key="1">
    <citation type="submission" date="2016-03" db="EMBL/GenBank/DDBJ databases">
        <title>Whole genome sequencing of Grifola frondosa 9006-11.</title>
        <authorList>
            <person name="Min B."/>
            <person name="Park H."/>
            <person name="Kim J.-G."/>
            <person name="Cho H."/>
            <person name="Oh Y.-L."/>
            <person name="Kong W.-S."/>
            <person name="Choi I.-G."/>
        </authorList>
    </citation>
    <scope>NUCLEOTIDE SEQUENCE [LARGE SCALE GENOMIC DNA]</scope>
    <source>
        <strain evidence="3 4">9006-11</strain>
    </source>
</reference>